<comment type="caution">
    <text evidence="2">The sequence shown here is derived from an EMBL/GenBank/DDBJ whole genome shotgun (WGS) entry which is preliminary data.</text>
</comment>
<feature type="transmembrane region" description="Helical" evidence="1">
    <location>
        <begin position="45"/>
        <end position="63"/>
    </location>
</feature>
<proteinExistence type="predicted"/>
<evidence type="ECO:0000313" key="2">
    <source>
        <dbReference type="EMBL" id="MFC6081864.1"/>
    </source>
</evidence>
<accession>A0ABW1NES9</accession>
<evidence type="ECO:0000256" key="1">
    <source>
        <dbReference type="SAM" id="Phobius"/>
    </source>
</evidence>
<name>A0ABW1NES9_9ACTN</name>
<dbReference type="Proteomes" id="UP001596137">
    <property type="component" value="Unassembled WGS sequence"/>
</dbReference>
<dbReference type="RefSeq" id="WP_380750682.1">
    <property type="nucleotide sequence ID" value="NZ_JBHSRF010000012.1"/>
</dbReference>
<keyword evidence="1" id="KW-1133">Transmembrane helix</keyword>
<protein>
    <submittedName>
        <fullName evidence="2">Uncharacterized protein</fullName>
    </submittedName>
</protein>
<dbReference type="EMBL" id="JBHSRF010000012">
    <property type="protein sequence ID" value="MFC6081864.1"/>
    <property type="molecule type" value="Genomic_DNA"/>
</dbReference>
<sequence>MERPVPPPVPVLDPALPPDVARSLRDGPEALRAVRAGVRPPPPGPSPAIVLTVSLFLLLGLIFTGPWGMFAMGAALVCVGGAQALAADPRPRAARRRLRVAARHADRFVLPSDLDAEGRELMAKAQAAVGEVLGSGINRDRLLDDLDNAVTLPAELWNLGLRLAELGRARAEHERIVPKDLPSDIAEIFEPYDQALGLARRALAARVAALEAYAREVRRADAVYRAYRQLGVLRERTGEYQRLVAENTVDPPSAVPIGRLGEQAEDVERVFRRSIDEARKAGGHLLSLTA</sequence>
<reference evidence="3" key="1">
    <citation type="journal article" date="2019" name="Int. J. Syst. Evol. Microbiol.">
        <title>The Global Catalogue of Microorganisms (GCM) 10K type strain sequencing project: providing services to taxonomists for standard genome sequencing and annotation.</title>
        <authorList>
            <consortium name="The Broad Institute Genomics Platform"/>
            <consortium name="The Broad Institute Genome Sequencing Center for Infectious Disease"/>
            <person name="Wu L."/>
            <person name="Ma J."/>
        </authorList>
    </citation>
    <scope>NUCLEOTIDE SEQUENCE [LARGE SCALE GENOMIC DNA]</scope>
    <source>
        <strain evidence="3">JCM 30346</strain>
    </source>
</reference>
<keyword evidence="3" id="KW-1185">Reference proteome</keyword>
<evidence type="ECO:0000313" key="3">
    <source>
        <dbReference type="Proteomes" id="UP001596137"/>
    </source>
</evidence>
<keyword evidence="1" id="KW-0812">Transmembrane</keyword>
<organism evidence="2 3">
    <name type="scientific">Sphaerisporangium aureirubrum</name>
    <dbReference type="NCBI Taxonomy" id="1544736"/>
    <lineage>
        <taxon>Bacteria</taxon>
        <taxon>Bacillati</taxon>
        <taxon>Actinomycetota</taxon>
        <taxon>Actinomycetes</taxon>
        <taxon>Streptosporangiales</taxon>
        <taxon>Streptosporangiaceae</taxon>
        <taxon>Sphaerisporangium</taxon>
    </lineage>
</organism>
<gene>
    <name evidence="2" type="ORF">ACFP1K_11910</name>
</gene>
<keyword evidence="1" id="KW-0472">Membrane</keyword>